<keyword evidence="3" id="KW-1185">Reference proteome</keyword>
<organism evidence="2 3">
    <name type="scientific">Pseudanabaena catenata USMAC16</name>
    <dbReference type="NCBI Taxonomy" id="1855837"/>
    <lineage>
        <taxon>Bacteria</taxon>
        <taxon>Bacillati</taxon>
        <taxon>Cyanobacteriota</taxon>
        <taxon>Cyanophyceae</taxon>
        <taxon>Pseudanabaenales</taxon>
        <taxon>Pseudanabaenaceae</taxon>
        <taxon>Pseudanabaena</taxon>
    </lineage>
</organism>
<dbReference type="EMBL" id="VBTY01000323">
    <property type="protein sequence ID" value="MDG3497303.1"/>
    <property type="molecule type" value="Genomic_DNA"/>
</dbReference>
<protein>
    <submittedName>
        <fullName evidence="2">Uma2 family endonuclease</fullName>
    </submittedName>
</protein>
<dbReference type="SUPFAM" id="SSF52980">
    <property type="entry name" value="Restriction endonuclease-like"/>
    <property type="match status" value="1"/>
</dbReference>
<evidence type="ECO:0000259" key="1">
    <source>
        <dbReference type="Pfam" id="PF05685"/>
    </source>
</evidence>
<proteinExistence type="predicted"/>
<accession>A0A9X4MB96</accession>
<dbReference type="InterPro" id="IPR012296">
    <property type="entry name" value="Nuclease_put_TT1808"/>
</dbReference>
<sequence length="212" mass="24279">MIAYTKLAKIGTTHNHQSNANQKNMLAISQEPSRMSIKEYLEWEPQQDLRHEYIDGEVFAMTGGTLAHNDITLNLYRTLYPQVRSRGCRINVADVKVQVTTNSPYYYPDVVVSCDPQDLNARKFIQSPTIIAEVLSPGTSARDRGEKFTNYLTIPSLQEYLLINSDKISVERYARGEGRMWLYYPYIAGDTITLSSLEFEFAIELLYEGILF</sequence>
<feature type="domain" description="Putative restriction endonuclease" evidence="1">
    <location>
        <begin position="38"/>
        <end position="201"/>
    </location>
</feature>
<dbReference type="PANTHER" id="PTHR36558:SF1">
    <property type="entry name" value="RESTRICTION ENDONUCLEASE DOMAIN-CONTAINING PROTEIN-RELATED"/>
    <property type="match status" value="1"/>
</dbReference>
<gene>
    <name evidence="2" type="ORF">FEV09_22475</name>
</gene>
<comment type="caution">
    <text evidence="2">The sequence shown here is derived from an EMBL/GenBank/DDBJ whole genome shotgun (WGS) entry which is preliminary data.</text>
</comment>
<evidence type="ECO:0000313" key="2">
    <source>
        <dbReference type="EMBL" id="MDG3497303.1"/>
    </source>
</evidence>
<reference evidence="2" key="1">
    <citation type="submission" date="2019-05" db="EMBL/GenBank/DDBJ databases">
        <title>Whole genome sequencing of Pseudanabaena catenata USMAC16.</title>
        <authorList>
            <person name="Khan Z."/>
            <person name="Omar W.M."/>
            <person name="Convey P."/>
            <person name="Merican F."/>
            <person name="Najimudin N."/>
        </authorList>
    </citation>
    <scope>NUCLEOTIDE SEQUENCE</scope>
    <source>
        <strain evidence="2">USMAC16</strain>
    </source>
</reference>
<dbReference type="GO" id="GO:0004519">
    <property type="term" value="F:endonuclease activity"/>
    <property type="evidence" value="ECO:0007669"/>
    <property type="project" value="UniProtKB-KW"/>
</dbReference>
<dbReference type="PANTHER" id="PTHR36558">
    <property type="entry name" value="GLR1098 PROTEIN"/>
    <property type="match status" value="1"/>
</dbReference>
<keyword evidence="2" id="KW-0255">Endonuclease</keyword>
<keyword evidence="2" id="KW-0378">Hydrolase</keyword>
<dbReference type="InterPro" id="IPR008538">
    <property type="entry name" value="Uma2"/>
</dbReference>
<evidence type="ECO:0000313" key="3">
    <source>
        <dbReference type="Proteomes" id="UP001152872"/>
    </source>
</evidence>
<dbReference type="Proteomes" id="UP001152872">
    <property type="component" value="Unassembled WGS sequence"/>
</dbReference>
<dbReference type="CDD" id="cd06260">
    <property type="entry name" value="DUF820-like"/>
    <property type="match status" value="1"/>
</dbReference>
<dbReference type="InterPro" id="IPR011335">
    <property type="entry name" value="Restrct_endonuc-II-like"/>
</dbReference>
<dbReference type="Gene3D" id="3.90.1570.10">
    <property type="entry name" value="tt1808, chain A"/>
    <property type="match status" value="1"/>
</dbReference>
<name>A0A9X4MB96_9CYAN</name>
<dbReference type="AlphaFoldDB" id="A0A9X4MB96"/>
<keyword evidence="2" id="KW-0540">Nuclease</keyword>
<dbReference type="Pfam" id="PF05685">
    <property type="entry name" value="Uma2"/>
    <property type="match status" value="1"/>
</dbReference>